<dbReference type="FunFam" id="3.30.2010.30:FF:000002">
    <property type="entry name" value="Putative aminopeptidase N"/>
    <property type="match status" value="1"/>
</dbReference>
<dbReference type="InterPro" id="IPR027268">
    <property type="entry name" value="Peptidase_M4/M1_CTD_sf"/>
</dbReference>
<feature type="domain" description="Peptidase M1 alanyl aminopeptidase Ig-like fold" evidence="15">
    <location>
        <begin position="455"/>
        <end position="558"/>
    </location>
</feature>
<dbReference type="FunFam" id="2.60.40.1840:FF:000001">
    <property type="entry name" value="Aminopeptidase N"/>
    <property type="match status" value="1"/>
</dbReference>
<feature type="domain" description="Peptidase M1 alanyl aminopeptidase C-terminal" evidence="16">
    <location>
        <begin position="564"/>
        <end position="890"/>
    </location>
</feature>
<dbReference type="FunFam" id="1.10.390.10:FF:000002">
    <property type="entry name" value="Aminopeptidase N"/>
    <property type="match status" value="1"/>
</dbReference>
<evidence type="ECO:0000256" key="5">
    <source>
        <dbReference type="ARBA" id="ARBA00015611"/>
    </source>
</evidence>
<keyword evidence="9" id="KW-0378">Hydrolase</keyword>
<dbReference type="Gene3D" id="1.25.50.10">
    <property type="entry name" value="Peptidase M1, alanyl aminopeptidase, C-terminal domain"/>
    <property type="match status" value="1"/>
</dbReference>
<evidence type="ECO:0000256" key="9">
    <source>
        <dbReference type="ARBA" id="ARBA00022801"/>
    </source>
</evidence>
<dbReference type="InterPro" id="IPR045357">
    <property type="entry name" value="Aminopeptidase_N-like_N"/>
</dbReference>
<name>A0A562QCI9_9PSED</name>
<evidence type="ECO:0000313" key="18">
    <source>
        <dbReference type="EMBL" id="TWI53880.1"/>
    </source>
</evidence>
<evidence type="ECO:0000259" key="15">
    <source>
        <dbReference type="Pfam" id="PF11940"/>
    </source>
</evidence>
<dbReference type="InterPro" id="IPR014782">
    <property type="entry name" value="Peptidase_M1_dom"/>
</dbReference>
<dbReference type="EMBL" id="VLKY01000007">
    <property type="protein sequence ID" value="TWI53880.1"/>
    <property type="molecule type" value="Genomic_DNA"/>
</dbReference>
<comment type="similarity">
    <text evidence="3">Belongs to the peptidase M1 family.</text>
</comment>
<dbReference type="GO" id="GO:0006508">
    <property type="term" value="P:proteolysis"/>
    <property type="evidence" value="ECO:0007669"/>
    <property type="project" value="UniProtKB-UniRule"/>
</dbReference>
<dbReference type="Pfam" id="PF01433">
    <property type="entry name" value="Peptidase_M1"/>
    <property type="match status" value="1"/>
</dbReference>
<dbReference type="EC" id="3.4.11.2" evidence="4 13"/>
<organism evidence="18 19">
    <name type="scientific">Pseudomonas duriflava</name>
    <dbReference type="NCBI Taxonomy" id="459528"/>
    <lineage>
        <taxon>Bacteria</taxon>
        <taxon>Pseudomonadati</taxon>
        <taxon>Pseudomonadota</taxon>
        <taxon>Gammaproteobacteria</taxon>
        <taxon>Pseudomonadales</taxon>
        <taxon>Pseudomonadaceae</taxon>
        <taxon>Pseudomonas</taxon>
    </lineage>
</organism>
<comment type="caution">
    <text evidence="18">The sequence shown here is derived from an EMBL/GenBank/DDBJ whole genome shotgun (WGS) entry which is preliminary data.</text>
</comment>
<evidence type="ECO:0000256" key="12">
    <source>
        <dbReference type="ARBA" id="ARBA00059739"/>
    </source>
</evidence>
<evidence type="ECO:0000313" key="19">
    <source>
        <dbReference type="Proteomes" id="UP000316905"/>
    </source>
</evidence>
<dbReference type="PANTHER" id="PTHR46322:SF1">
    <property type="entry name" value="PUROMYCIN-SENSITIVE AMINOPEPTIDASE"/>
    <property type="match status" value="1"/>
</dbReference>
<comment type="function">
    <text evidence="12">Aminopeptidase N is involved in the degradation of intracellular peptides generated by protein breakdown during normal growth as well as in response to nutrient starvation.</text>
</comment>
<sequence>MRTEQPKTIHLKDYQAPEYLIDETHLTFELFDDHTLVHSELHMRRNPERDAGVAGVGLPPLVLHGEDLELLSLAVNAEPQAPNEYQVGTDHLTIQPCGNNFTLSTTVRIHPETNTALEGLYTSGKMFCTQCEAEGFRKITYYLDRPDVMSIFTTTIKADKTKYPILLSNGNPIANGEEEGGRHWATWEDPFKKPSYLFALVAGDLWCIEDTYTTGSGRDVALRIYVEPENIGKLQHAMDSLKCSMRWDEEVYGREYDLDIFMIVAVNDFNMGAMENKGLNIFNSSAVLASPDTATDAAHQRVEAIVAHEYFHNWSGNRVTCRDWFQLSLKEGFTVFRDAGFSSDMNSETVKRIEDVAFLRTNQFAEDAGPMAHPVRPDSFIEISNFYTLTVYEKGAEVVRMLHTLLGAEGFRKGTDLYFERHDGQAVTVEDFVKALEDANGADFTQFKRWYSQSGTPRLAVSEAFDAQAKTYTLIFRQSCPPTPGQPTKEPFVIPVKLGLLDARGQELPLRLTGETGDAVTDRVIAVTEAEQSFTFEGIVEKPLPSLLRGFSAPVKLSFPYTREQLMFLMQHDTDGFNRWDAGQQLSVQVLQELITQQQKGEALVLDQRLVTALRTVLEDESLDQAMVAEMLALPTEAYLIELSEVADIDAIHAARNFAREALSKALYEPLWKRYQANRETSRTTPYVPQADHIARRSLQNIALSYLMLSGKPEVLAAAQEQFDNCDNMTERLAALSALVNSDFEAEKIEILGRFAERYKNDPLVMDSWFSVQAASARPGGLERVKALMGHPAFTLKNPNKVRALIGAFANQNLINFHQKDGSGYRFLADQIITLNALNPQIASRLLTPLTRWRKYDEARQQLMRGELERIMASGELSSDVYEVVSKSLA</sequence>
<dbReference type="InterPro" id="IPR037144">
    <property type="entry name" value="Peptidase_M1_pepN_C_sf"/>
</dbReference>
<dbReference type="InterPro" id="IPR024601">
    <property type="entry name" value="Peptidase_M1_pepN_C"/>
</dbReference>
<dbReference type="Gene3D" id="1.10.390.10">
    <property type="entry name" value="Neutral Protease Domain 2"/>
    <property type="match status" value="1"/>
</dbReference>
<keyword evidence="19" id="KW-1185">Reference proteome</keyword>
<evidence type="ECO:0000259" key="17">
    <source>
        <dbReference type="Pfam" id="PF17900"/>
    </source>
</evidence>
<dbReference type="Pfam" id="PF17432">
    <property type="entry name" value="DUF3458_C"/>
    <property type="match status" value="1"/>
</dbReference>
<dbReference type="NCBIfam" id="TIGR02414">
    <property type="entry name" value="pepN_proteo"/>
    <property type="match status" value="1"/>
</dbReference>
<evidence type="ECO:0000256" key="10">
    <source>
        <dbReference type="ARBA" id="ARBA00022833"/>
    </source>
</evidence>
<evidence type="ECO:0000256" key="6">
    <source>
        <dbReference type="ARBA" id="ARBA00022438"/>
    </source>
</evidence>
<dbReference type="GO" id="GO:0008270">
    <property type="term" value="F:zinc ion binding"/>
    <property type="evidence" value="ECO:0007669"/>
    <property type="project" value="InterPro"/>
</dbReference>
<dbReference type="InterPro" id="IPR042097">
    <property type="entry name" value="Aminopeptidase_N-like_N_sf"/>
</dbReference>
<dbReference type="PANTHER" id="PTHR46322">
    <property type="entry name" value="PUROMYCIN-SENSITIVE AMINOPEPTIDASE"/>
    <property type="match status" value="1"/>
</dbReference>
<dbReference type="Pfam" id="PF17900">
    <property type="entry name" value="Peptidase_M1_N"/>
    <property type="match status" value="1"/>
</dbReference>
<comment type="catalytic activity">
    <reaction evidence="1">
        <text>Release of an N-terminal amino acid, Xaa-|-Yaa- from a peptide, amide or arylamide. Xaa is preferably Ala, but may be most amino acids including Pro (slow action). When a terminal hydrophobic residue is followed by a prolyl residue, the two may be released as an intact Xaa-Pro dipeptide.</text>
        <dbReference type="EC" id="3.4.11.2"/>
    </reaction>
</comment>
<gene>
    <name evidence="18" type="ORF">IQ22_02491</name>
</gene>
<dbReference type="GO" id="GO:0008237">
    <property type="term" value="F:metallopeptidase activity"/>
    <property type="evidence" value="ECO:0007669"/>
    <property type="project" value="UniProtKB-UniRule"/>
</dbReference>
<dbReference type="FunFam" id="2.60.40.1730:FF:000005">
    <property type="entry name" value="Aminopeptidase N"/>
    <property type="match status" value="1"/>
</dbReference>
<evidence type="ECO:0000259" key="16">
    <source>
        <dbReference type="Pfam" id="PF17432"/>
    </source>
</evidence>
<feature type="domain" description="Peptidase M1 membrane alanine aminopeptidase" evidence="14">
    <location>
        <begin position="237"/>
        <end position="450"/>
    </location>
</feature>
<dbReference type="AlphaFoldDB" id="A0A562QCI9"/>
<evidence type="ECO:0000256" key="1">
    <source>
        <dbReference type="ARBA" id="ARBA00000098"/>
    </source>
</evidence>
<evidence type="ECO:0000259" key="14">
    <source>
        <dbReference type="Pfam" id="PF01433"/>
    </source>
</evidence>
<dbReference type="Pfam" id="PF11940">
    <property type="entry name" value="DUF3458"/>
    <property type="match status" value="1"/>
</dbReference>
<dbReference type="InterPro" id="IPR001930">
    <property type="entry name" value="Peptidase_M1"/>
</dbReference>
<comment type="cofactor">
    <cofactor evidence="2">
        <name>Zn(2+)</name>
        <dbReference type="ChEBI" id="CHEBI:29105"/>
    </cofactor>
</comment>
<dbReference type="InterPro" id="IPR035414">
    <property type="entry name" value="Peptidase_M1_pepN_Ig-like"/>
</dbReference>
<dbReference type="SUPFAM" id="SSF63737">
    <property type="entry name" value="Leukotriene A4 hydrolase N-terminal domain"/>
    <property type="match status" value="1"/>
</dbReference>
<dbReference type="CDD" id="cd09600">
    <property type="entry name" value="M1_APN"/>
    <property type="match status" value="1"/>
</dbReference>
<dbReference type="Gene3D" id="2.60.40.1730">
    <property type="entry name" value="tricorn interacting facor f3 domain"/>
    <property type="match status" value="1"/>
</dbReference>
<evidence type="ECO:0000256" key="4">
    <source>
        <dbReference type="ARBA" id="ARBA00012564"/>
    </source>
</evidence>
<keyword evidence="7" id="KW-0645">Protease</keyword>
<feature type="domain" description="Aminopeptidase N-like N-terminal" evidence="17">
    <location>
        <begin position="62"/>
        <end position="197"/>
    </location>
</feature>
<accession>A0A562QCI9</accession>
<protein>
    <recommendedName>
        <fullName evidence="5 13">Aminopeptidase N</fullName>
        <ecNumber evidence="4 13">3.4.11.2</ecNumber>
    </recommendedName>
</protein>
<dbReference type="Proteomes" id="UP000316905">
    <property type="component" value="Unassembled WGS sequence"/>
</dbReference>
<evidence type="ECO:0000256" key="3">
    <source>
        <dbReference type="ARBA" id="ARBA00010136"/>
    </source>
</evidence>
<keyword evidence="10" id="KW-0862">Zinc</keyword>
<evidence type="ECO:0000256" key="13">
    <source>
        <dbReference type="NCBIfam" id="TIGR02414"/>
    </source>
</evidence>
<dbReference type="RefSeq" id="WP_145142120.1">
    <property type="nucleotide sequence ID" value="NZ_VLKY01000007.1"/>
</dbReference>
<dbReference type="InterPro" id="IPR038438">
    <property type="entry name" value="PepN_Ig-like_sf"/>
</dbReference>
<dbReference type="GO" id="GO:0016285">
    <property type="term" value="F:alanyl aminopeptidase activity"/>
    <property type="evidence" value="ECO:0007669"/>
    <property type="project" value="UniProtKB-EC"/>
</dbReference>
<evidence type="ECO:0000256" key="11">
    <source>
        <dbReference type="ARBA" id="ARBA00023049"/>
    </source>
</evidence>
<keyword evidence="6 18" id="KW-0031">Aminopeptidase</keyword>
<dbReference type="OrthoDB" id="100605at2"/>
<dbReference type="Gene3D" id="3.30.2010.30">
    <property type="match status" value="1"/>
</dbReference>
<keyword evidence="11" id="KW-0482">Metalloprotease</keyword>
<evidence type="ECO:0000256" key="8">
    <source>
        <dbReference type="ARBA" id="ARBA00022723"/>
    </source>
</evidence>
<dbReference type="Gene3D" id="2.60.40.1840">
    <property type="match status" value="1"/>
</dbReference>
<proteinExistence type="inferred from homology"/>
<dbReference type="InterPro" id="IPR012779">
    <property type="entry name" value="Peptidase_M1_pepN"/>
</dbReference>
<dbReference type="SUPFAM" id="SSF55486">
    <property type="entry name" value="Metalloproteases ('zincins'), catalytic domain"/>
    <property type="match status" value="1"/>
</dbReference>
<reference evidence="18 19" key="1">
    <citation type="journal article" date="2015" name="Stand. Genomic Sci.">
        <title>Genomic Encyclopedia of Bacterial and Archaeal Type Strains, Phase III: the genomes of soil and plant-associated and newly described type strains.</title>
        <authorList>
            <person name="Whitman W.B."/>
            <person name="Woyke T."/>
            <person name="Klenk H.P."/>
            <person name="Zhou Y."/>
            <person name="Lilburn T.G."/>
            <person name="Beck B.J."/>
            <person name="De Vos P."/>
            <person name="Vandamme P."/>
            <person name="Eisen J.A."/>
            <person name="Garrity G."/>
            <person name="Hugenholtz P."/>
            <person name="Kyrpides N.C."/>
        </authorList>
    </citation>
    <scope>NUCLEOTIDE SEQUENCE [LARGE SCALE GENOMIC DNA]</scope>
    <source>
        <strain evidence="18 19">CGMCC 1.6858</strain>
    </source>
</reference>
<keyword evidence="8" id="KW-0479">Metal-binding</keyword>
<evidence type="ECO:0000256" key="2">
    <source>
        <dbReference type="ARBA" id="ARBA00001947"/>
    </source>
</evidence>
<dbReference type="PRINTS" id="PR00756">
    <property type="entry name" value="ALADIPTASE"/>
</dbReference>
<evidence type="ECO:0000256" key="7">
    <source>
        <dbReference type="ARBA" id="ARBA00022670"/>
    </source>
</evidence>